<gene>
    <name evidence="2" type="ORF">M9R32_12305</name>
</gene>
<dbReference type="SUPFAM" id="SSF51695">
    <property type="entry name" value="PLC-like phosphodiesterases"/>
    <property type="match status" value="1"/>
</dbReference>
<dbReference type="PANTHER" id="PTHR46211">
    <property type="entry name" value="GLYCEROPHOSPHORYL DIESTER PHOSPHODIESTERASE"/>
    <property type="match status" value="1"/>
</dbReference>
<proteinExistence type="predicted"/>
<evidence type="ECO:0000313" key="3">
    <source>
        <dbReference type="Proteomes" id="UP001152173"/>
    </source>
</evidence>
<comment type="caution">
    <text evidence="2">The sequence shown here is derived from an EMBL/GenBank/DDBJ whole genome shotgun (WGS) entry which is preliminary data.</text>
</comment>
<dbReference type="Pfam" id="PF03009">
    <property type="entry name" value="GDPD"/>
    <property type="match status" value="1"/>
</dbReference>
<name>A0A9X3LK26_9BACL</name>
<dbReference type="GO" id="GO:0008081">
    <property type="term" value="F:phosphoric diester hydrolase activity"/>
    <property type="evidence" value="ECO:0007669"/>
    <property type="project" value="InterPro"/>
</dbReference>
<dbReference type="InterPro" id="IPR017946">
    <property type="entry name" value="PLC-like_Pdiesterase_TIM-brl"/>
</dbReference>
<reference evidence="2" key="1">
    <citation type="submission" date="2022-05" db="EMBL/GenBank/DDBJ databases">
        <authorList>
            <person name="Colautti A."/>
            <person name="Iacumin L."/>
        </authorList>
    </citation>
    <scope>NUCLEOTIDE SEQUENCE</scope>
    <source>
        <strain evidence="2">SK 55</strain>
    </source>
</reference>
<dbReference type="PANTHER" id="PTHR46211:SF1">
    <property type="entry name" value="GLYCEROPHOSPHODIESTER PHOSPHODIESTERASE, CYTOPLASMIC"/>
    <property type="match status" value="1"/>
</dbReference>
<dbReference type="InterPro" id="IPR030395">
    <property type="entry name" value="GP_PDE_dom"/>
</dbReference>
<dbReference type="EMBL" id="JAMKBJ010000011">
    <property type="protein sequence ID" value="MCZ8537969.1"/>
    <property type="molecule type" value="Genomic_DNA"/>
</dbReference>
<evidence type="ECO:0000259" key="1">
    <source>
        <dbReference type="PROSITE" id="PS51704"/>
    </source>
</evidence>
<dbReference type="Proteomes" id="UP001152173">
    <property type="component" value="Unassembled WGS sequence"/>
</dbReference>
<dbReference type="AlphaFoldDB" id="A0A9X3LK26"/>
<keyword evidence="3" id="KW-1185">Reference proteome</keyword>
<dbReference type="PROSITE" id="PS51704">
    <property type="entry name" value="GP_PDE"/>
    <property type="match status" value="1"/>
</dbReference>
<sequence>MMRVPIYAHRGASAYALENSSAAFTKAIELGADGLEIDLQLTKDLVPIVTHDLDFWRLAKIRKNVSSMYYEEVKKLKLGTSFWRLVNGDSIQTFEEVLAFAAKNELALNVELKETFLNAPEQIDLLFKRSYTHLNIHFSSFHYELLERIKKCNPMLQTAYIGTKKTNWEELGRLTAADALHMHKRHYNQKKLDLAFKSNMPLRFYGIDGNEKYLVDPHPVVLGWITDYPDKVLMKQLKKES</sequence>
<feature type="domain" description="GP-PDE" evidence="1">
    <location>
        <begin position="4"/>
        <end position="236"/>
    </location>
</feature>
<dbReference type="Gene3D" id="3.20.20.190">
    <property type="entry name" value="Phosphatidylinositol (PI) phosphodiesterase"/>
    <property type="match status" value="1"/>
</dbReference>
<dbReference type="RefSeq" id="WP_269927038.1">
    <property type="nucleotide sequence ID" value="NZ_JAMKBJ010000011.1"/>
</dbReference>
<organism evidence="2 3">
    <name type="scientific">Paenisporosarcina quisquiliarum</name>
    <dbReference type="NCBI Taxonomy" id="365346"/>
    <lineage>
        <taxon>Bacteria</taxon>
        <taxon>Bacillati</taxon>
        <taxon>Bacillota</taxon>
        <taxon>Bacilli</taxon>
        <taxon>Bacillales</taxon>
        <taxon>Caryophanaceae</taxon>
        <taxon>Paenisporosarcina</taxon>
    </lineage>
</organism>
<dbReference type="GO" id="GO:0006629">
    <property type="term" value="P:lipid metabolic process"/>
    <property type="evidence" value="ECO:0007669"/>
    <property type="project" value="InterPro"/>
</dbReference>
<evidence type="ECO:0000313" key="2">
    <source>
        <dbReference type="EMBL" id="MCZ8537969.1"/>
    </source>
</evidence>
<accession>A0A9X3LK26</accession>
<protein>
    <recommendedName>
        <fullName evidence="1">GP-PDE domain-containing protein</fullName>
    </recommendedName>
</protein>